<keyword evidence="1" id="KW-0805">Transcription regulation</keyword>
<organism evidence="6 7">
    <name type="scientific">Aspergillus pseudoustus</name>
    <dbReference type="NCBI Taxonomy" id="1810923"/>
    <lineage>
        <taxon>Eukaryota</taxon>
        <taxon>Fungi</taxon>
        <taxon>Dikarya</taxon>
        <taxon>Ascomycota</taxon>
        <taxon>Pezizomycotina</taxon>
        <taxon>Eurotiomycetes</taxon>
        <taxon>Eurotiomycetidae</taxon>
        <taxon>Eurotiales</taxon>
        <taxon>Aspergillaceae</taxon>
        <taxon>Aspergillus</taxon>
        <taxon>Aspergillus subgen. Nidulantes</taxon>
    </lineage>
</organism>
<protein>
    <recommendedName>
        <fullName evidence="8">Zn(2)-C6 fungal-type domain-containing protein</fullName>
    </recommendedName>
</protein>
<evidence type="ECO:0000256" key="3">
    <source>
        <dbReference type="ARBA" id="ARBA00023163"/>
    </source>
</evidence>
<gene>
    <name evidence="6" type="ORF">BJY01DRAFT_220797</name>
</gene>
<evidence type="ECO:0000313" key="6">
    <source>
        <dbReference type="EMBL" id="KAL2837552.1"/>
    </source>
</evidence>
<dbReference type="InterPro" id="IPR036864">
    <property type="entry name" value="Zn2-C6_fun-type_DNA-bd_sf"/>
</dbReference>
<evidence type="ECO:0000256" key="2">
    <source>
        <dbReference type="ARBA" id="ARBA00023125"/>
    </source>
</evidence>
<accession>A0ABR4JEM5</accession>
<keyword evidence="7" id="KW-1185">Reference proteome</keyword>
<keyword evidence="4" id="KW-0539">Nucleus</keyword>
<dbReference type="Proteomes" id="UP001610446">
    <property type="component" value="Unassembled WGS sequence"/>
</dbReference>
<keyword evidence="2" id="KW-0238">DNA-binding</keyword>
<comment type="caution">
    <text evidence="6">The sequence shown here is derived from an EMBL/GenBank/DDBJ whole genome shotgun (WGS) entry which is preliminary data.</text>
</comment>
<feature type="region of interest" description="Disordered" evidence="5">
    <location>
        <begin position="1"/>
        <end position="20"/>
    </location>
</feature>
<evidence type="ECO:0008006" key="8">
    <source>
        <dbReference type="Google" id="ProtNLM"/>
    </source>
</evidence>
<reference evidence="6 7" key="1">
    <citation type="submission" date="2024-07" db="EMBL/GenBank/DDBJ databases">
        <title>Section-level genome sequencing and comparative genomics of Aspergillus sections Usti and Cavernicolus.</title>
        <authorList>
            <consortium name="Lawrence Berkeley National Laboratory"/>
            <person name="Nybo J.L."/>
            <person name="Vesth T.C."/>
            <person name="Theobald S."/>
            <person name="Frisvad J.C."/>
            <person name="Larsen T.O."/>
            <person name="Kjaerboelling I."/>
            <person name="Rothschild-Mancinelli K."/>
            <person name="Lyhne E.K."/>
            <person name="Kogle M.E."/>
            <person name="Barry K."/>
            <person name="Clum A."/>
            <person name="Na H."/>
            <person name="Ledsgaard L."/>
            <person name="Lin J."/>
            <person name="Lipzen A."/>
            <person name="Kuo A."/>
            <person name="Riley R."/>
            <person name="Mondo S."/>
            <person name="Labutti K."/>
            <person name="Haridas S."/>
            <person name="Pangalinan J."/>
            <person name="Salamov A.A."/>
            <person name="Simmons B.A."/>
            <person name="Magnuson J.K."/>
            <person name="Chen J."/>
            <person name="Drula E."/>
            <person name="Henrissat B."/>
            <person name="Wiebenga A."/>
            <person name="Lubbers R.J."/>
            <person name="Gomes A.C."/>
            <person name="Makela M.R."/>
            <person name="Stajich J."/>
            <person name="Grigoriev I.V."/>
            <person name="Mortensen U.H."/>
            <person name="De Vries R.P."/>
            <person name="Baker S.E."/>
            <person name="Andersen M.R."/>
        </authorList>
    </citation>
    <scope>NUCLEOTIDE SEQUENCE [LARGE SCALE GENOMIC DNA]</scope>
    <source>
        <strain evidence="6 7">CBS 123904</strain>
    </source>
</reference>
<evidence type="ECO:0000256" key="1">
    <source>
        <dbReference type="ARBA" id="ARBA00023015"/>
    </source>
</evidence>
<name>A0ABR4JEM5_9EURO</name>
<keyword evidence="3" id="KW-0804">Transcription</keyword>
<sequence length="52" mass="5806">MDSNATPVMPANIQETEARGTRSRVPRACYQCSKMKKACDNNIPCTQRDMSV</sequence>
<evidence type="ECO:0000313" key="7">
    <source>
        <dbReference type="Proteomes" id="UP001610446"/>
    </source>
</evidence>
<dbReference type="EMBL" id="JBFXLU010000158">
    <property type="protein sequence ID" value="KAL2837552.1"/>
    <property type="molecule type" value="Genomic_DNA"/>
</dbReference>
<proteinExistence type="predicted"/>
<dbReference type="SUPFAM" id="SSF57701">
    <property type="entry name" value="Zn2/Cys6 DNA-binding domain"/>
    <property type="match status" value="1"/>
</dbReference>
<evidence type="ECO:0000256" key="4">
    <source>
        <dbReference type="ARBA" id="ARBA00023242"/>
    </source>
</evidence>
<evidence type="ECO:0000256" key="5">
    <source>
        <dbReference type="SAM" id="MobiDB-lite"/>
    </source>
</evidence>